<organism evidence="3 4">
    <name type="scientific">Frondihabitans peucedani</name>
    <dbReference type="NCBI Taxonomy" id="598626"/>
    <lineage>
        <taxon>Bacteria</taxon>
        <taxon>Bacillati</taxon>
        <taxon>Actinomycetota</taxon>
        <taxon>Actinomycetes</taxon>
        <taxon>Micrococcales</taxon>
        <taxon>Microbacteriaceae</taxon>
        <taxon>Frondihabitans</taxon>
    </lineage>
</organism>
<protein>
    <recommendedName>
        <fullName evidence="2">SSD domain-containing protein</fullName>
    </recommendedName>
</protein>
<feature type="transmembrane region" description="Helical" evidence="1">
    <location>
        <begin position="336"/>
        <end position="354"/>
    </location>
</feature>
<feature type="transmembrane region" description="Helical" evidence="1">
    <location>
        <begin position="56"/>
        <end position="75"/>
    </location>
</feature>
<sequence>MSTEQISATVPRRRAPGVATAAGRSAAADAVPILLFGVFAASILTSYQLGDGLQTAFLVGMLVITLIIPLLRWLLADADLSAFLVIPTVLSATQNVFLLPIAADISQSQLQFVIILNFAYAMVLALALSLFTRRDDATDKAAHGRKRLLFSVLLCAAILTAYAAATVVLFRPNLTSALASYRNLVTPFLFLLIGLWASRTTAADRFLRLLVLLGVLTVAFGFFEWATPGFWQATHLETLWAKKGITVAQSTGLPSNFFSSEQFDGELMRRMASSFADPVNFGTFLFIAFLGAWFLKHRLLAVLFIVASVIAVSKGAMLGFLVFFAFWTRHALPRPIHYLALAVAGGAGIAFLVFSSDNSTGSTEAHIGGFTAAFTELPQHPLGRGLGNVGVLASLFGDGEVSEIRESGLGVVIGQLGVVGLGGYVAFFVLLLRAGSKLTDPRQRLLVLGAVVGFALNMMFNEVALSPNSAAPYFLAIGLVLGRAGAREEASEARATARVRNRSSLSRSTLIY</sequence>
<keyword evidence="1" id="KW-0472">Membrane</keyword>
<feature type="transmembrane region" description="Helical" evidence="1">
    <location>
        <begin position="279"/>
        <end position="295"/>
    </location>
</feature>
<comment type="caution">
    <text evidence="3">The sequence shown here is derived from an EMBL/GenBank/DDBJ whole genome shotgun (WGS) entry which is preliminary data.</text>
</comment>
<dbReference type="EMBL" id="BAABAU010000004">
    <property type="protein sequence ID" value="GAA4267299.1"/>
    <property type="molecule type" value="Genomic_DNA"/>
</dbReference>
<accession>A0ABP8E5D9</accession>
<evidence type="ECO:0000313" key="3">
    <source>
        <dbReference type="EMBL" id="GAA4267299.1"/>
    </source>
</evidence>
<keyword evidence="1" id="KW-1133">Transmembrane helix</keyword>
<feature type="transmembrane region" description="Helical" evidence="1">
    <location>
        <begin position="82"/>
        <end position="103"/>
    </location>
</feature>
<reference evidence="4" key="1">
    <citation type="journal article" date="2019" name="Int. J. Syst. Evol. Microbiol.">
        <title>The Global Catalogue of Microorganisms (GCM) 10K type strain sequencing project: providing services to taxonomists for standard genome sequencing and annotation.</title>
        <authorList>
            <consortium name="The Broad Institute Genomics Platform"/>
            <consortium name="The Broad Institute Genome Sequencing Center for Infectious Disease"/>
            <person name="Wu L."/>
            <person name="Ma J."/>
        </authorList>
    </citation>
    <scope>NUCLEOTIDE SEQUENCE [LARGE SCALE GENOMIC DNA]</scope>
    <source>
        <strain evidence="4">JCM 17442</strain>
    </source>
</reference>
<feature type="transmembrane region" description="Helical" evidence="1">
    <location>
        <begin position="21"/>
        <end position="44"/>
    </location>
</feature>
<keyword evidence="1" id="KW-0812">Transmembrane</keyword>
<name>A0ABP8E5D9_9MICO</name>
<feature type="transmembrane region" description="Helical" evidence="1">
    <location>
        <begin position="301"/>
        <end position="324"/>
    </location>
</feature>
<gene>
    <name evidence="3" type="ORF">GCM10022256_29110</name>
</gene>
<feature type="transmembrane region" description="Helical" evidence="1">
    <location>
        <begin position="148"/>
        <end position="170"/>
    </location>
</feature>
<proteinExistence type="predicted"/>
<dbReference type="RefSeq" id="WP_344797470.1">
    <property type="nucleotide sequence ID" value="NZ_BAABAU010000004.1"/>
</dbReference>
<evidence type="ECO:0000313" key="4">
    <source>
        <dbReference type="Proteomes" id="UP001501594"/>
    </source>
</evidence>
<feature type="transmembrane region" description="Helical" evidence="1">
    <location>
        <begin position="445"/>
        <end position="464"/>
    </location>
</feature>
<dbReference type="PROSITE" id="PS50156">
    <property type="entry name" value="SSD"/>
    <property type="match status" value="1"/>
</dbReference>
<feature type="transmembrane region" description="Helical" evidence="1">
    <location>
        <begin position="209"/>
        <end position="227"/>
    </location>
</feature>
<feature type="transmembrane region" description="Helical" evidence="1">
    <location>
        <begin position="412"/>
        <end position="433"/>
    </location>
</feature>
<keyword evidence="4" id="KW-1185">Reference proteome</keyword>
<feature type="domain" description="SSD" evidence="2">
    <location>
        <begin position="112"/>
        <end position="195"/>
    </location>
</feature>
<feature type="transmembrane region" description="Helical" evidence="1">
    <location>
        <begin position="176"/>
        <end position="197"/>
    </location>
</feature>
<dbReference type="Proteomes" id="UP001501594">
    <property type="component" value="Unassembled WGS sequence"/>
</dbReference>
<dbReference type="InterPro" id="IPR000731">
    <property type="entry name" value="SSD"/>
</dbReference>
<evidence type="ECO:0000256" key="1">
    <source>
        <dbReference type="SAM" id="Phobius"/>
    </source>
</evidence>
<feature type="transmembrane region" description="Helical" evidence="1">
    <location>
        <begin position="109"/>
        <end position="128"/>
    </location>
</feature>
<evidence type="ECO:0000259" key="2">
    <source>
        <dbReference type="PROSITE" id="PS50156"/>
    </source>
</evidence>